<evidence type="ECO:0000259" key="9">
    <source>
        <dbReference type="Pfam" id="PF06144"/>
    </source>
</evidence>
<reference evidence="11 14" key="2">
    <citation type="submission" date="2023-01" db="EMBL/GenBank/DDBJ databases">
        <title>Sequencing of the bacterial strains from artisanal fermented milk Matsoni.</title>
        <authorList>
            <person name="Rozman V."/>
            <person name="Accetto T."/>
            <person name="Bogovic Matijasic B."/>
        </authorList>
    </citation>
    <scope>NUCLEOTIDE SEQUENCE [LARGE SCALE GENOMIC DNA]</scope>
    <source>
        <strain evidence="11">Lbl143</strain>
        <strain evidence="14">lbl143</strain>
    </source>
</reference>
<protein>
    <recommendedName>
        <fullName evidence="2">DNA polymerase III subunit delta</fullName>
        <ecNumber evidence="1">2.7.7.7</ecNumber>
    </recommendedName>
</protein>
<proteinExistence type="inferred from homology"/>
<dbReference type="SUPFAM" id="SSF52540">
    <property type="entry name" value="P-loop containing nucleoside triphosphate hydrolases"/>
    <property type="match status" value="1"/>
</dbReference>
<evidence type="ECO:0000256" key="2">
    <source>
        <dbReference type="ARBA" id="ARBA00017703"/>
    </source>
</evidence>
<dbReference type="InterPro" id="IPR010372">
    <property type="entry name" value="DNA_pol3_delta_N"/>
</dbReference>
<dbReference type="PANTHER" id="PTHR34388:SF1">
    <property type="entry name" value="DNA POLYMERASE III SUBUNIT DELTA"/>
    <property type="match status" value="1"/>
</dbReference>
<dbReference type="GO" id="GO:0009360">
    <property type="term" value="C:DNA polymerase III complex"/>
    <property type="evidence" value="ECO:0007669"/>
    <property type="project" value="InterPro"/>
</dbReference>
<dbReference type="RefSeq" id="WP_003617510.1">
    <property type="nucleotide sequence ID" value="NZ_BNHT01000047.1"/>
</dbReference>
<feature type="domain" description="DNA polymerase III delta subunit-like C-terminal" evidence="10">
    <location>
        <begin position="211"/>
        <end position="328"/>
    </location>
</feature>
<evidence type="ECO:0000313" key="14">
    <source>
        <dbReference type="Proteomes" id="UP001213083"/>
    </source>
</evidence>
<dbReference type="Gene3D" id="3.40.50.300">
    <property type="entry name" value="P-loop containing nucleotide triphosphate hydrolases"/>
    <property type="match status" value="1"/>
</dbReference>
<dbReference type="Pfam" id="PF21694">
    <property type="entry name" value="DNA_pol3_delta_C"/>
    <property type="match status" value="1"/>
</dbReference>
<evidence type="ECO:0000313" key="13">
    <source>
        <dbReference type="Proteomes" id="UP000292818"/>
    </source>
</evidence>
<evidence type="ECO:0000256" key="5">
    <source>
        <dbReference type="ARBA" id="ARBA00022705"/>
    </source>
</evidence>
<dbReference type="InterPro" id="IPR048466">
    <property type="entry name" value="DNA_pol3_delta-like_C"/>
</dbReference>
<dbReference type="Proteomes" id="UP001213083">
    <property type="component" value="Unassembled WGS sequence"/>
</dbReference>
<keyword evidence="5" id="KW-0235">DNA replication</keyword>
<comment type="similarity">
    <text evidence="7">Belongs to the DNA polymerase HolA subunit family.</text>
</comment>
<evidence type="ECO:0000259" key="10">
    <source>
        <dbReference type="Pfam" id="PF21694"/>
    </source>
</evidence>
<evidence type="ECO:0000256" key="8">
    <source>
        <dbReference type="ARBA" id="ARBA00049244"/>
    </source>
</evidence>
<name>A0A2I1SI39_9LACO</name>
<comment type="caution">
    <text evidence="12">The sequence shown here is derived from an EMBL/GenBank/DDBJ whole genome shotgun (WGS) entry which is preliminary data.</text>
</comment>
<keyword evidence="4 11" id="KW-0548">Nucleotidyltransferase</keyword>
<accession>A0A2I1SI39</accession>
<dbReference type="EC" id="2.7.7.7" evidence="1"/>
<evidence type="ECO:0000256" key="1">
    <source>
        <dbReference type="ARBA" id="ARBA00012417"/>
    </source>
</evidence>
<dbReference type="SUPFAM" id="SSF48019">
    <property type="entry name" value="post-AAA+ oligomerization domain-like"/>
    <property type="match status" value="1"/>
</dbReference>
<sequence length="329" mass="36938">MPNLISLFPNSQAGNPNVLLQGPDAFLNDYLAHNYVQQAAFQGLEKVTVDCESDPLDDLIAALAEASLFSQQKLVLVKNPIFLTGKFPVKYKQQGDRLLEIFSHLDQIDDVIVLVASYEKLDRRKKLTKQVEKSFNTVSTAVKSYESGRVMQALVKAEGYRFAGGALDLLMERSDQVLDAALGNYNKLKAISDGQEISRDLVDRNIDLSLDQNVFAILEAALRGDYQEAIDRLDGQLREGTYPLQLVAVFFSQVEFLLCVKVMGQRRRSESEIAKELSAHPYRVKTALKSRAKVGQLKKMLGQLIQLDYRYKSGVYQGSRFLKAFILTC</sequence>
<dbReference type="Proteomes" id="UP000292818">
    <property type="component" value="Unassembled WGS sequence"/>
</dbReference>
<comment type="catalytic activity">
    <reaction evidence="8">
        <text>DNA(n) + a 2'-deoxyribonucleoside 5'-triphosphate = DNA(n+1) + diphosphate</text>
        <dbReference type="Rhea" id="RHEA:22508"/>
        <dbReference type="Rhea" id="RHEA-COMP:17339"/>
        <dbReference type="Rhea" id="RHEA-COMP:17340"/>
        <dbReference type="ChEBI" id="CHEBI:33019"/>
        <dbReference type="ChEBI" id="CHEBI:61560"/>
        <dbReference type="ChEBI" id="CHEBI:173112"/>
        <dbReference type="EC" id="2.7.7.7"/>
    </reaction>
</comment>
<dbReference type="EMBL" id="JAQIEV010000002">
    <property type="protein sequence ID" value="MDA3781883.1"/>
    <property type="molecule type" value="Genomic_DNA"/>
</dbReference>
<evidence type="ECO:0000313" key="11">
    <source>
        <dbReference type="EMBL" id="MDA3781883.1"/>
    </source>
</evidence>
<keyword evidence="6" id="KW-0239">DNA-directed DNA polymerase</keyword>
<dbReference type="PANTHER" id="PTHR34388">
    <property type="entry name" value="DNA POLYMERASE III SUBUNIT DELTA"/>
    <property type="match status" value="1"/>
</dbReference>
<evidence type="ECO:0000256" key="7">
    <source>
        <dbReference type="ARBA" id="ARBA00034754"/>
    </source>
</evidence>
<gene>
    <name evidence="11" type="primary">holA</name>
    <name evidence="12" type="ORF">LDELB18P1_0673</name>
    <name evidence="11" type="ORF">PF593_01735</name>
</gene>
<dbReference type="InterPro" id="IPR005790">
    <property type="entry name" value="DNA_polIII_delta"/>
</dbReference>
<dbReference type="NCBIfam" id="TIGR01128">
    <property type="entry name" value="holA"/>
    <property type="match status" value="1"/>
</dbReference>
<dbReference type="GO" id="GO:0003677">
    <property type="term" value="F:DNA binding"/>
    <property type="evidence" value="ECO:0007669"/>
    <property type="project" value="InterPro"/>
</dbReference>
<dbReference type="EMBL" id="SETJ01000022">
    <property type="protein sequence ID" value="RZM16832.1"/>
    <property type="molecule type" value="Genomic_DNA"/>
</dbReference>
<evidence type="ECO:0000256" key="4">
    <source>
        <dbReference type="ARBA" id="ARBA00022695"/>
    </source>
</evidence>
<feature type="domain" description="DNA polymerase III delta N-terminal" evidence="9">
    <location>
        <begin position="38"/>
        <end position="138"/>
    </location>
</feature>
<dbReference type="InterPro" id="IPR008921">
    <property type="entry name" value="DNA_pol3_clamp-load_cplx_C"/>
</dbReference>
<evidence type="ECO:0000256" key="3">
    <source>
        <dbReference type="ARBA" id="ARBA00022679"/>
    </source>
</evidence>
<organism evidence="12 13">
    <name type="scientific">Lactobacillus delbrueckii</name>
    <dbReference type="NCBI Taxonomy" id="1584"/>
    <lineage>
        <taxon>Bacteria</taxon>
        <taxon>Bacillati</taxon>
        <taxon>Bacillota</taxon>
        <taxon>Bacilli</taxon>
        <taxon>Lactobacillales</taxon>
        <taxon>Lactobacillaceae</taxon>
        <taxon>Lactobacillus</taxon>
    </lineage>
</organism>
<evidence type="ECO:0000256" key="6">
    <source>
        <dbReference type="ARBA" id="ARBA00022932"/>
    </source>
</evidence>
<evidence type="ECO:0000313" key="12">
    <source>
        <dbReference type="EMBL" id="RZM16832.1"/>
    </source>
</evidence>
<dbReference type="Pfam" id="PF06144">
    <property type="entry name" value="DNA_pol3_delta"/>
    <property type="match status" value="1"/>
</dbReference>
<dbReference type="GO" id="GO:0006261">
    <property type="term" value="P:DNA-templated DNA replication"/>
    <property type="evidence" value="ECO:0007669"/>
    <property type="project" value="TreeGrafter"/>
</dbReference>
<keyword evidence="3 11" id="KW-0808">Transferase</keyword>
<dbReference type="InterPro" id="IPR027417">
    <property type="entry name" value="P-loop_NTPase"/>
</dbReference>
<dbReference type="AlphaFoldDB" id="A0A2I1SI39"/>
<reference evidence="12 13" key="1">
    <citation type="submission" date="2019-01" db="EMBL/GenBank/DDBJ databases">
        <title>Colonization of the human gut by bovine bacteria present in Parmesan cheese.</title>
        <authorList>
            <person name="Lugli G.A."/>
            <person name="Milani C."/>
        </authorList>
    </citation>
    <scope>NUCLEOTIDE SEQUENCE [LARGE SCALE GENOMIC DNA]</scope>
    <source>
        <strain evidence="12 13">LDELB18P1</strain>
    </source>
</reference>
<dbReference type="Gene3D" id="1.20.272.10">
    <property type="match status" value="1"/>
</dbReference>
<dbReference type="GO" id="GO:0003887">
    <property type="term" value="F:DNA-directed DNA polymerase activity"/>
    <property type="evidence" value="ECO:0007669"/>
    <property type="project" value="UniProtKB-KW"/>
</dbReference>